<evidence type="ECO:0000256" key="5">
    <source>
        <dbReference type="ARBA" id="ARBA00023239"/>
    </source>
</evidence>
<protein>
    <recommendedName>
        <fullName evidence="6">7,8-dihydroneopterin aldolase</fullName>
        <ecNumber evidence="6">4.1.2.25</ecNumber>
    </recommendedName>
</protein>
<comment type="function">
    <text evidence="6">Catalyzes the conversion of 7,8-dihydroneopterin to 6-hydroxymethyl-7,8-dihydropterin.</text>
</comment>
<gene>
    <name evidence="8" type="ORF">CLV37_104253</name>
</gene>
<name>A0A2T0R5K4_9ACTN</name>
<dbReference type="InterPro" id="IPR006157">
    <property type="entry name" value="FolB_dom"/>
</dbReference>
<evidence type="ECO:0000256" key="6">
    <source>
        <dbReference type="RuleBase" id="RU362079"/>
    </source>
</evidence>
<dbReference type="Pfam" id="PF02152">
    <property type="entry name" value="FolB"/>
    <property type="match status" value="1"/>
</dbReference>
<accession>A0A2T0R5K4</accession>
<dbReference type="CDD" id="cd00534">
    <property type="entry name" value="DHNA_DHNTPE"/>
    <property type="match status" value="1"/>
</dbReference>
<dbReference type="EMBL" id="PVZF01000004">
    <property type="protein sequence ID" value="PRY16040.1"/>
    <property type="molecule type" value="Genomic_DNA"/>
</dbReference>
<comment type="similarity">
    <text evidence="3 6">Belongs to the DHNA family.</text>
</comment>
<dbReference type="SUPFAM" id="SSF55620">
    <property type="entry name" value="Tetrahydrobiopterin biosynthesis enzymes-like"/>
    <property type="match status" value="1"/>
</dbReference>
<evidence type="ECO:0000256" key="2">
    <source>
        <dbReference type="ARBA" id="ARBA00005013"/>
    </source>
</evidence>
<dbReference type="NCBIfam" id="TIGR00525">
    <property type="entry name" value="folB"/>
    <property type="match status" value="1"/>
</dbReference>
<keyword evidence="5 6" id="KW-0456">Lyase</keyword>
<dbReference type="NCBIfam" id="TIGR00526">
    <property type="entry name" value="folB_dom"/>
    <property type="match status" value="1"/>
</dbReference>
<dbReference type="SMART" id="SM00905">
    <property type="entry name" value="FolB"/>
    <property type="match status" value="1"/>
</dbReference>
<sequence length="147" mass="15765">MVGRRTGERRVSSLDTAGPVLDARGRALDRIVLRGLSARGRHGVLDPERALGQRFGLDVALHLDTREAAAGDDLTATVNYGTLAQQLEQVLAGDPVDLLETLAQRVADTCLAASGRVEAVDVVVHKPQAPVPVPFDDVELVIRRTRS</sequence>
<dbReference type="InterPro" id="IPR043133">
    <property type="entry name" value="GTP-CH-I_C/QueF"/>
</dbReference>
<keyword evidence="9" id="KW-1185">Reference proteome</keyword>
<dbReference type="FunFam" id="3.30.1130.10:FF:000003">
    <property type="entry name" value="7,8-dihydroneopterin aldolase"/>
    <property type="match status" value="1"/>
</dbReference>
<evidence type="ECO:0000313" key="9">
    <source>
        <dbReference type="Proteomes" id="UP000238083"/>
    </source>
</evidence>
<proteinExistence type="inferred from homology"/>
<evidence type="ECO:0000313" key="8">
    <source>
        <dbReference type="EMBL" id="PRY16040.1"/>
    </source>
</evidence>
<dbReference type="Proteomes" id="UP000238083">
    <property type="component" value="Unassembled WGS sequence"/>
</dbReference>
<keyword evidence="4 6" id="KW-0289">Folate biosynthesis</keyword>
<organism evidence="8 9">
    <name type="scientific">Kineococcus rhizosphaerae</name>
    <dbReference type="NCBI Taxonomy" id="559628"/>
    <lineage>
        <taxon>Bacteria</taxon>
        <taxon>Bacillati</taxon>
        <taxon>Actinomycetota</taxon>
        <taxon>Actinomycetes</taxon>
        <taxon>Kineosporiales</taxon>
        <taxon>Kineosporiaceae</taxon>
        <taxon>Kineococcus</taxon>
    </lineage>
</organism>
<evidence type="ECO:0000256" key="4">
    <source>
        <dbReference type="ARBA" id="ARBA00022909"/>
    </source>
</evidence>
<dbReference type="EC" id="4.1.2.25" evidence="6"/>
<evidence type="ECO:0000256" key="1">
    <source>
        <dbReference type="ARBA" id="ARBA00001353"/>
    </source>
</evidence>
<comment type="pathway">
    <text evidence="2 6">Cofactor biosynthesis; tetrahydrofolate biosynthesis; 2-amino-4-hydroxy-6-hydroxymethyl-7,8-dihydropteridine diphosphate from 7,8-dihydroneopterin triphosphate: step 3/4.</text>
</comment>
<dbReference type="GO" id="GO:0046654">
    <property type="term" value="P:tetrahydrofolate biosynthetic process"/>
    <property type="evidence" value="ECO:0007669"/>
    <property type="project" value="UniProtKB-UniRule"/>
</dbReference>
<dbReference type="InterPro" id="IPR006156">
    <property type="entry name" value="Dihydroneopterin_aldolase"/>
</dbReference>
<evidence type="ECO:0000256" key="3">
    <source>
        <dbReference type="ARBA" id="ARBA00005708"/>
    </source>
</evidence>
<dbReference type="PANTHER" id="PTHR42844">
    <property type="entry name" value="DIHYDRONEOPTERIN ALDOLASE 1-RELATED"/>
    <property type="match status" value="1"/>
</dbReference>
<dbReference type="Gene3D" id="3.30.1130.10">
    <property type="match status" value="1"/>
</dbReference>
<dbReference type="GO" id="GO:0005737">
    <property type="term" value="C:cytoplasm"/>
    <property type="evidence" value="ECO:0007669"/>
    <property type="project" value="TreeGrafter"/>
</dbReference>
<dbReference type="AlphaFoldDB" id="A0A2T0R5K4"/>
<feature type="domain" description="Dihydroneopterin aldolase/epimerase" evidence="7">
    <location>
        <begin position="31"/>
        <end position="144"/>
    </location>
</feature>
<comment type="catalytic activity">
    <reaction evidence="1 6">
        <text>7,8-dihydroneopterin = 6-hydroxymethyl-7,8-dihydropterin + glycolaldehyde</text>
        <dbReference type="Rhea" id="RHEA:10540"/>
        <dbReference type="ChEBI" id="CHEBI:17001"/>
        <dbReference type="ChEBI" id="CHEBI:17071"/>
        <dbReference type="ChEBI" id="CHEBI:44841"/>
        <dbReference type="EC" id="4.1.2.25"/>
    </reaction>
</comment>
<dbReference type="PANTHER" id="PTHR42844:SF1">
    <property type="entry name" value="DIHYDRONEOPTERIN ALDOLASE 1-RELATED"/>
    <property type="match status" value="1"/>
</dbReference>
<reference evidence="8 9" key="1">
    <citation type="submission" date="2018-03" db="EMBL/GenBank/DDBJ databases">
        <title>Genomic Encyclopedia of Archaeal and Bacterial Type Strains, Phase II (KMG-II): from individual species to whole genera.</title>
        <authorList>
            <person name="Goeker M."/>
        </authorList>
    </citation>
    <scope>NUCLEOTIDE SEQUENCE [LARGE SCALE GENOMIC DNA]</scope>
    <source>
        <strain evidence="8 9">DSM 19711</strain>
    </source>
</reference>
<dbReference type="GO" id="GO:0004150">
    <property type="term" value="F:dihydroneopterin aldolase activity"/>
    <property type="evidence" value="ECO:0007669"/>
    <property type="project" value="UniProtKB-UniRule"/>
</dbReference>
<comment type="caution">
    <text evidence="8">The sequence shown here is derived from an EMBL/GenBank/DDBJ whole genome shotgun (WGS) entry which is preliminary data.</text>
</comment>
<dbReference type="GO" id="GO:0046656">
    <property type="term" value="P:folic acid biosynthetic process"/>
    <property type="evidence" value="ECO:0007669"/>
    <property type="project" value="UniProtKB-UniRule"/>
</dbReference>
<evidence type="ECO:0000259" key="7">
    <source>
        <dbReference type="SMART" id="SM00905"/>
    </source>
</evidence>
<dbReference type="UniPathway" id="UPA00077">
    <property type="reaction ID" value="UER00154"/>
</dbReference>